<reference evidence="5 6" key="1">
    <citation type="journal article" date="2012" name="J. Bacteriol.">
        <title>Genome sequence of Lactobacillus mucosae LM1, isolated from piglet feces.</title>
        <authorList>
            <person name="Lee J.H."/>
            <person name="Valeriano V.D."/>
            <person name="Shin Y.R."/>
            <person name="Chae J.P."/>
            <person name="Kim G.B."/>
            <person name="Ham J.S."/>
            <person name="Chun J."/>
            <person name="Kang D.K."/>
        </authorList>
    </citation>
    <scope>NUCLEOTIDE SEQUENCE [LARGE SCALE GENOMIC DNA]</scope>
    <source>
        <strain evidence="5 6">LM1</strain>
        <plasmid evidence="5">pLM1</plasmid>
    </source>
</reference>
<evidence type="ECO:0000259" key="4">
    <source>
        <dbReference type="PROSITE" id="PS51782"/>
    </source>
</evidence>
<proteinExistence type="inferred from homology"/>
<dbReference type="AlphaFoldDB" id="A0A0D4CP22"/>
<dbReference type="Gene3D" id="3.10.350.10">
    <property type="entry name" value="LysM domain"/>
    <property type="match status" value="2"/>
</dbReference>
<dbReference type="SMART" id="SM00641">
    <property type="entry name" value="Glyco_25"/>
    <property type="match status" value="1"/>
</dbReference>
<comment type="similarity">
    <text evidence="1">Belongs to the glycosyl hydrolase 25 family.</text>
</comment>
<dbReference type="SMART" id="SM00257">
    <property type="entry name" value="LysM"/>
    <property type="match status" value="2"/>
</dbReference>
<feature type="domain" description="LysM" evidence="4">
    <location>
        <begin position="381"/>
        <end position="425"/>
    </location>
</feature>
<dbReference type="Proteomes" id="UP000003645">
    <property type="component" value="Plasmid pLM1"/>
</dbReference>
<evidence type="ECO:0000313" key="6">
    <source>
        <dbReference type="Proteomes" id="UP000003645"/>
    </source>
</evidence>
<name>A0A0D4CP22_LIMMU</name>
<dbReference type="SUPFAM" id="SSF54106">
    <property type="entry name" value="LysM domain"/>
    <property type="match status" value="2"/>
</dbReference>
<dbReference type="CDD" id="cd00118">
    <property type="entry name" value="LysM"/>
    <property type="match status" value="2"/>
</dbReference>
<dbReference type="PANTHER" id="PTHR33734">
    <property type="entry name" value="LYSM DOMAIN-CONTAINING GPI-ANCHORED PROTEIN 2"/>
    <property type="match status" value="1"/>
</dbReference>
<dbReference type="InterPro" id="IPR002053">
    <property type="entry name" value="Glyco_hydro_25"/>
</dbReference>
<keyword evidence="3" id="KW-0326">Glycosidase</keyword>
<evidence type="ECO:0000313" key="5">
    <source>
        <dbReference type="EMBL" id="AJT51621.1"/>
    </source>
</evidence>
<dbReference type="GO" id="GO:0009253">
    <property type="term" value="P:peptidoglycan catabolic process"/>
    <property type="evidence" value="ECO:0007669"/>
    <property type="project" value="InterPro"/>
</dbReference>
<dbReference type="KEGG" id="lmu:LBLM1_10835"/>
<dbReference type="Gene3D" id="3.20.20.80">
    <property type="entry name" value="Glycosidases"/>
    <property type="match status" value="1"/>
</dbReference>
<keyword evidence="5" id="KW-0614">Plasmid</keyword>
<organism evidence="5 6">
    <name type="scientific">Limosilactobacillus mucosae LM1</name>
    <dbReference type="NCBI Taxonomy" id="1130798"/>
    <lineage>
        <taxon>Bacteria</taxon>
        <taxon>Bacillati</taxon>
        <taxon>Bacillota</taxon>
        <taxon>Bacilli</taxon>
        <taxon>Lactobacillales</taxon>
        <taxon>Lactobacillaceae</taxon>
        <taxon>Limosilactobacillus</taxon>
    </lineage>
</organism>
<feature type="domain" description="LysM" evidence="4">
    <location>
        <begin position="328"/>
        <end position="372"/>
    </location>
</feature>
<gene>
    <name evidence="5" type="ORF">LBLM1_10835</name>
</gene>
<dbReference type="InterPro" id="IPR018077">
    <property type="entry name" value="Glyco_hydro_fam25_subgr"/>
</dbReference>
<dbReference type="Pfam" id="PF01183">
    <property type="entry name" value="Glyco_hydro_25"/>
    <property type="match status" value="1"/>
</dbReference>
<dbReference type="InterPro" id="IPR017853">
    <property type="entry name" value="GH"/>
</dbReference>
<dbReference type="PANTHER" id="PTHR33734:SF22">
    <property type="entry name" value="MEMBRANE-BOUND LYTIC MUREIN TRANSGLYCOSYLASE D"/>
    <property type="match status" value="1"/>
</dbReference>
<geneLocation type="plasmid" evidence="5 6">
    <name>pLM1</name>
</geneLocation>
<accession>A0A0D4CP22</accession>
<dbReference type="OrthoDB" id="2327954at2"/>
<dbReference type="EMBL" id="CP011014">
    <property type="protein sequence ID" value="AJT51621.1"/>
    <property type="molecule type" value="Genomic_DNA"/>
</dbReference>
<evidence type="ECO:0000256" key="3">
    <source>
        <dbReference type="ARBA" id="ARBA00023295"/>
    </source>
</evidence>
<keyword evidence="6" id="KW-1185">Reference proteome</keyword>
<dbReference type="PROSITE" id="PS51782">
    <property type="entry name" value="LYSM"/>
    <property type="match status" value="2"/>
</dbReference>
<dbReference type="InterPro" id="IPR018392">
    <property type="entry name" value="LysM"/>
</dbReference>
<dbReference type="InterPro" id="IPR036779">
    <property type="entry name" value="LysM_dom_sf"/>
</dbReference>
<dbReference type="Pfam" id="PF01476">
    <property type="entry name" value="LysM"/>
    <property type="match status" value="2"/>
</dbReference>
<keyword evidence="2" id="KW-0378">Hydrolase</keyword>
<evidence type="ECO:0000256" key="1">
    <source>
        <dbReference type="ARBA" id="ARBA00010646"/>
    </source>
</evidence>
<evidence type="ECO:0000256" key="2">
    <source>
        <dbReference type="ARBA" id="ARBA00022801"/>
    </source>
</evidence>
<protein>
    <submittedName>
        <fullName evidence="5">1,4-beta-N-acetylmuramidase</fullName>
    </submittedName>
</protein>
<dbReference type="GO" id="GO:0003796">
    <property type="term" value="F:lysozyme activity"/>
    <property type="evidence" value="ECO:0007669"/>
    <property type="project" value="InterPro"/>
</dbReference>
<dbReference type="GO" id="GO:0016998">
    <property type="term" value="P:cell wall macromolecule catabolic process"/>
    <property type="evidence" value="ECO:0007669"/>
    <property type="project" value="InterPro"/>
</dbReference>
<sequence>MVALGMVLPFATGAVTNNVVNDNVAYAAKGDHGVDWSKYQGAYGKWGYAHDKFAIAQIGGTVDGYNYYTQWTYPTQVSQTIAQGKRAHTYIWWQNVTTEWQADQVLNYFLPKVQTPKGSIVALDVESGNQNTQAIQHACDRIKDAGYTPMVYGYKNYLVSHVDLNYLADHEQLWLAEYPNYQVTPEPNYNYFPSYKNVGVFQFTSTYVAGGLDGDVDLTGITDNGYNGGQADKPKTMTPAVKQGIIADNTPKKDITNGYAVKVNYSASRWATGQAIPSWIKGNTYNVIQTNGNKVLLSGVMSWINKSDVEIVSTGAPIAQPRQNNSTGYYVVQYGDSWWSIAHKYGMNMYTLAALNGRSINSMLYPNQTLRVSGGQATYNRVYYIKNGDTLSGIANKLGVSMNTLIAKNGIRNANLIYVGQHLNY</sequence>
<dbReference type="SUPFAM" id="SSF51445">
    <property type="entry name" value="(Trans)glycosidases"/>
    <property type="match status" value="1"/>
</dbReference>
<dbReference type="HOGENOM" id="CLU_050672_0_0_9"/>